<dbReference type="PANTHER" id="PTHR19256:SF44">
    <property type="entry name" value="T CELL RECEPTOR GAMMA VARIABLE 9"/>
    <property type="match status" value="1"/>
</dbReference>
<dbReference type="PANTHER" id="PTHR19256">
    <property type="entry name" value="T-CELL RECEPTOR GAMMA CHAIN"/>
    <property type="match status" value="1"/>
</dbReference>
<feature type="domain" description="Ig-like" evidence="4">
    <location>
        <begin position="23"/>
        <end position="123"/>
    </location>
</feature>
<evidence type="ECO:0000256" key="2">
    <source>
        <dbReference type="ARBA" id="ARBA00023319"/>
    </source>
</evidence>
<dbReference type="Pfam" id="PF07686">
    <property type="entry name" value="V-set"/>
    <property type="match status" value="1"/>
</dbReference>
<dbReference type="InterPro" id="IPR013106">
    <property type="entry name" value="Ig_V-set"/>
</dbReference>
<accession>A0ABC9WFB9</accession>
<dbReference type="AlphaFoldDB" id="A0ABC9WFB9"/>
<keyword evidence="3" id="KW-0732">Signal</keyword>
<dbReference type="InterPro" id="IPR007110">
    <property type="entry name" value="Ig-like_dom"/>
</dbReference>
<proteinExistence type="predicted"/>
<dbReference type="InterPro" id="IPR051117">
    <property type="entry name" value="TRG_var/const_region"/>
</dbReference>
<evidence type="ECO:0000313" key="6">
    <source>
        <dbReference type="EMBL" id="GAB0184188.1"/>
    </source>
</evidence>
<dbReference type="InterPro" id="IPR013783">
    <property type="entry name" value="Ig-like_fold"/>
</dbReference>
<evidence type="ECO:0000256" key="1">
    <source>
        <dbReference type="ARBA" id="ARBA00023170"/>
    </source>
</evidence>
<keyword evidence="2" id="KW-0393">Immunoglobulin domain</keyword>
<keyword evidence="7" id="KW-1185">Reference proteome</keyword>
<dbReference type="Proteomes" id="UP001623348">
    <property type="component" value="Unassembled WGS sequence"/>
</dbReference>
<evidence type="ECO:0000256" key="3">
    <source>
        <dbReference type="SAM" id="SignalP"/>
    </source>
</evidence>
<dbReference type="InterPro" id="IPR036179">
    <property type="entry name" value="Ig-like_dom_sf"/>
</dbReference>
<name>A0ABC9WFB9_GRUJA</name>
<protein>
    <recommendedName>
        <fullName evidence="4">Ig-like domain-containing protein</fullName>
    </recommendedName>
</protein>
<keyword evidence="1" id="KW-0675">Receptor</keyword>
<dbReference type="SUPFAM" id="SSF48726">
    <property type="entry name" value="Immunoglobulin"/>
    <property type="match status" value="1"/>
</dbReference>
<dbReference type="PROSITE" id="PS50835">
    <property type="entry name" value="IG_LIKE"/>
    <property type="match status" value="1"/>
</dbReference>
<feature type="signal peptide" evidence="3">
    <location>
        <begin position="1"/>
        <end position="22"/>
    </location>
</feature>
<dbReference type="EMBL" id="BAAFJT010000002">
    <property type="protein sequence ID" value="GAB0184185.1"/>
    <property type="molecule type" value="Genomic_DNA"/>
</dbReference>
<comment type="caution">
    <text evidence="6">The sequence shown here is derived from an EMBL/GenBank/DDBJ whole genome shotgun (WGS) entry which is preliminary data.</text>
</comment>
<gene>
    <name evidence="5" type="ORF">GRJ2_000883800</name>
    <name evidence="6" type="ORF">GRJ2_000884100</name>
</gene>
<feature type="chain" id="PRO_5044722364" description="Ig-like domain-containing protein" evidence="3">
    <location>
        <begin position="23"/>
        <end position="123"/>
    </location>
</feature>
<evidence type="ECO:0000313" key="7">
    <source>
        <dbReference type="Proteomes" id="UP001623348"/>
    </source>
</evidence>
<dbReference type="EMBL" id="BAAFJT010000002">
    <property type="protein sequence ID" value="GAB0184188.1"/>
    <property type="molecule type" value="Genomic_DNA"/>
</dbReference>
<reference evidence="6 7" key="1">
    <citation type="submission" date="2024-06" db="EMBL/GenBank/DDBJ databases">
        <title>The draft genome of Grus japonensis, version 3.</title>
        <authorList>
            <person name="Nabeshima K."/>
            <person name="Suzuki S."/>
            <person name="Onuma M."/>
        </authorList>
    </citation>
    <scope>NUCLEOTIDE SEQUENCE [LARGE SCALE GENOMIC DNA]</scope>
    <source>
        <strain evidence="6 7">451A</strain>
    </source>
</reference>
<dbReference type="Gene3D" id="2.60.40.10">
    <property type="entry name" value="Immunoglobulins"/>
    <property type="match status" value="1"/>
</dbReference>
<dbReference type="SMART" id="SM00406">
    <property type="entry name" value="IGv"/>
    <property type="match status" value="1"/>
</dbReference>
<evidence type="ECO:0000313" key="5">
    <source>
        <dbReference type="EMBL" id="GAB0184185.1"/>
    </source>
</evidence>
<sequence length="123" mass="13860">MHVLLLQGLLAASALCCRCSSAQDLQQTPISITKAESKTVLINCHVSDPDFNNVFIHWYRKRPNTAPKRIAYMSSRLFLENKSDDGKFSIEKDATKSVCTLTVSKGTLQDSAPYYCARWDEQQ</sequence>
<organism evidence="6 7">
    <name type="scientific">Grus japonensis</name>
    <name type="common">Japanese crane</name>
    <name type="synonym">Red-crowned crane</name>
    <dbReference type="NCBI Taxonomy" id="30415"/>
    <lineage>
        <taxon>Eukaryota</taxon>
        <taxon>Metazoa</taxon>
        <taxon>Chordata</taxon>
        <taxon>Craniata</taxon>
        <taxon>Vertebrata</taxon>
        <taxon>Euteleostomi</taxon>
        <taxon>Archelosauria</taxon>
        <taxon>Archosauria</taxon>
        <taxon>Dinosauria</taxon>
        <taxon>Saurischia</taxon>
        <taxon>Theropoda</taxon>
        <taxon>Coelurosauria</taxon>
        <taxon>Aves</taxon>
        <taxon>Neognathae</taxon>
        <taxon>Neoaves</taxon>
        <taxon>Gruiformes</taxon>
        <taxon>Gruidae</taxon>
        <taxon>Grus</taxon>
    </lineage>
</organism>
<evidence type="ECO:0000259" key="4">
    <source>
        <dbReference type="PROSITE" id="PS50835"/>
    </source>
</evidence>